<organism evidence="6 7">
    <name type="scientific">Enterobacillus tribolii</name>
    <dbReference type="NCBI Taxonomy" id="1487935"/>
    <lineage>
        <taxon>Bacteria</taxon>
        <taxon>Pseudomonadati</taxon>
        <taxon>Pseudomonadota</taxon>
        <taxon>Gammaproteobacteria</taxon>
        <taxon>Enterobacterales</taxon>
        <taxon>Hafniaceae</taxon>
        <taxon>Enterobacillus</taxon>
    </lineage>
</organism>
<gene>
    <name evidence="6" type="ORF">C8D90_104326</name>
</gene>
<keyword evidence="4 6" id="KW-0067">ATP-binding</keyword>
<keyword evidence="2" id="KW-0813">Transport</keyword>
<sequence length="238" mass="25597">MGDIAAMIALDALVTGYGKHPGKTGRLSGVFHSGTMTAVIGANGAGKSTLLKTLAGLLPPLSGQIVFDAGGRMNPGYLPQISEFDRHFPLCAEDLVLMGFMRSCGMLREISRQQRYQAQAIMESVGMLPFRRTVIGALSGGQLQRLLFARLLLEQSSVVLLDEPFTGVDAPTVSVLLNIMTELQRNGVTLICVLHDLACVQSRFSDVLWLREGGFLWGKAESVLSCLQMEGVRGGSVQ</sequence>
<evidence type="ECO:0000256" key="1">
    <source>
        <dbReference type="ARBA" id="ARBA00005417"/>
    </source>
</evidence>
<dbReference type="InterPro" id="IPR003439">
    <property type="entry name" value="ABC_transporter-like_ATP-bd"/>
</dbReference>
<evidence type="ECO:0000313" key="7">
    <source>
        <dbReference type="Proteomes" id="UP000254848"/>
    </source>
</evidence>
<dbReference type="EMBL" id="QRAP01000004">
    <property type="protein sequence ID" value="RDK92166.1"/>
    <property type="molecule type" value="Genomic_DNA"/>
</dbReference>
<dbReference type="SUPFAM" id="SSF52540">
    <property type="entry name" value="P-loop containing nucleoside triphosphate hydrolases"/>
    <property type="match status" value="1"/>
</dbReference>
<dbReference type="Pfam" id="PF00005">
    <property type="entry name" value="ABC_tran"/>
    <property type="match status" value="1"/>
</dbReference>
<dbReference type="GO" id="GO:0005524">
    <property type="term" value="F:ATP binding"/>
    <property type="evidence" value="ECO:0007669"/>
    <property type="project" value="UniProtKB-KW"/>
</dbReference>
<dbReference type="InterPro" id="IPR017871">
    <property type="entry name" value="ABC_transporter-like_CS"/>
</dbReference>
<comment type="caution">
    <text evidence="6">The sequence shown here is derived from an EMBL/GenBank/DDBJ whole genome shotgun (WGS) entry which is preliminary data.</text>
</comment>
<dbReference type="PROSITE" id="PS00211">
    <property type="entry name" value="ABC_TRANSPORTER_1"/>
    <property type="match status" value="1"/>
</dbReference>
<dbReference type="Gene3D" id="3.40.50.300">
    <property type="entry name" value="P-loop containing nucleotide triphosphate hydrolases"/>
    <property type="match status" value="1"/>
</dbReference>
<name>A0A370QSE4_9GAMM</name>
<evidence type="ECO:0000256" key="3">
    <source>
        <dbReference type="ARBA" id="ARBA00022741"/>
    </source>
</evidence>
<dbReference type="SMART" id="SM00382">
    <property type="entry name" value="AAA"/>
    <property type="match status" value="1"/>
</dbReference>
<dbReference type="Proteomes" id="UP000254848">
    <property type="component" value="Unassembled WGS sequence"/>
</dbReference>
<evidence type="ECO:0000259" key="5">
    <source>
        <dbReference type="PROSITE" id="PS50893"/>
    </source>
</evidence>
<protein>
    <submittedName>
        <fullName evidence="6">Zinc/manganese transport system ATP-binding protein</fullName>
    </submittedName>
</protein>
<dbReference type="PROSITE" id="PS50893">
    <property type="entry name" value="ABC_TRANSPORTER_2"/>
    <property type="match status" value="1"/>
</dbReference>
<evidence type="ECO:0000313" key="6">
    <source>
        <dbReference type="EMBL" id="RDK92166.1"/>
    </source>
</evidence>
<dbReference type="PANTHER" id="PTHR42734:SF5">
    <property type="entry name" value="IRON TRANSPORT SYSTEM ATP-BINDING PROTEIN HI_0361-RELATED"/>
    <property type="match status" value="1"/>
</dbReference>
<dbReference type="InterPro" id="IPR050153">
    <property type="entry name" value="Metal_Ion_Import_ABC"/>
</dbReference>
<keyword evidence="3" id="KW-0547">Nucleotide-binding</keyword>
<feature type="domain" description="ABC transporter" evidence="5">
    <location>
        <begin position="8"/>
        <end position="237"/>
    </location>
</feature>
<keyword evidence="7" id="KW-1185">Reference proteome</keyword>
<dbReference type="RefSeq" id="WP_230473004.1">
    <property type="nucleotide sequence ID" value="NZ_QRAP01000004.1"/>
</dbReference>
<accession>A0A370QSE4</accession>
<dbReference type="InterPro" id="IPR027417">
    <property type="entry name" value="P-loop_NTPase"/>
</dbReference>
<dbReference type="InterPro" id="IPR003593">
    <property type="entry name" value="AAA+_ATPase"/>
</dbReference>
<dbReference type="AlphaFoldDB" id="A0A370QSE4"/>
<reference evidence="6 7" key="1">
    <citation type="submission" date="2018-07" db="EMBL/GenBank/DDBJ databases">
        <title>Genomic Encyclopedia of Type Strains, Phase IV (KMG-IV): sequencing the most valuable type-strain genomes for metagenomic binning, comparative biology and taxonomic classification.</title>
        <authorList>
            <person name="Goeker M."/>
        </authorList>
    </citation>
    <scope>NUCLEOTIDE SEQUENCE [LARGE SCALE GENOMIC DNA]</scope>
    <source>
        <strain evidence="6 7">DSM 103736</strain>
    </source>
</reference>
<dbReference type="PANTHER" id="PTHR42734">
    <property type="entry name" value="METAL TRANSPORT SYSTEM ATP-BINDING PROTEIN TM_0124-RELATED"/>
    <property type="match status" value="1"/>
</dbReference>
<evidence type="ECO:0000256" key="2">
    <source>
        <dbReference type="ARBA" id="ARBA00022448"/>
    </source>
</evidence>
<proteinExistence type="inferred from homology"/>
<comment type="similarity">
    <text evidence="1">Belongs to the ABC transporter superfamily.</text>
</comment>
<dbReference type="GO" id="GO:0016887">
    <property type="term" value="F:ATP hydrolysis activity"/>
    <property type="evidence" value="ECO:0007669"/>
    <property type="project" value="InterPro"/>
</dbReference>
<evidence type="ECO:0000256" key="4">
    <source>
        <dbReference type="ARBA" id="ARBA00022840"/>
    </source>
</evidence>